<protein>
    <submittedName>
        <fullName evidence="6">3-phenylpropionate/cinnamic acid dioxygenase ferredoxin subunit</fullName>
    </submittedName>
</protein>
<keyword evidence="6" id="KW-0560">Oxidoreductase</keyword>
<dbReference type="PROSITE" id="PS51296">
    <property type="entry name" value="RIESKE"/>
    <property type="match status" value="1"/>
</dbReference>
<dbReference type="EMBL" id="FWFN01000001">
    <property type="protein sequence ID" value="SLN15097.1"/>
    <property type="molecule type" value="Genomic_DNA"/>
</dbReference>
<dbReference type="GO" id="GO:0046872">
    <property type="term" value="F:metal ion binding"/>
    <property type="evidence" value="ECO:0007669"/>
    <property type="project" value="UniProtKB-KW"/>
</dbReference>
<dbReference type="GO" id="GO:0051213">
    <property type="term" value="F:dioxygenase activity"/>
    <property type="evidence" value="ECO:0007669"/>
    <property type="project" value="UniProtKB-KW"/>
</dbReference>
<keyword evidence="6" id="KW-0223">Dioxygenase</keyword>
<evidence type="ECO:0000259" key="5">
    <source>
        <dbReference type="PROSITE" id="PS51296"/>
    </source>
</evidence>
<proteinExistence type="predicted"/>
<dbReference type="InterPro" id="IPR017941">
    <property type="entry name" value="Rieske_2Fe-2S"/>
</dbReference>
<dbReference type="Pfam" id="PF00355">
    <property type="entry name" value="Rieske"/>
    <property type="match status" value="1"/>
</dbReference>
<dbReference type="SUPFAM" id="SSF50022">
    <property type="entry name" value="ISP domain"/>
    <property type="match status" value="1"/>
</dbReference>
<gene>
    <name evidence="6" type="primary">hcaC</name>
    <name evidence="6" type="ORF">PSM7751_00395</name>
</gene>
<evidence type="ECO:0000256" key="2">
    <source>
        <dbReference type="ARBA" id="ARBA00022723"/>
    </source>
</evidence>
<name>A0A1X6Y9X6_9RHOB</name>
<dbReference type="PANTHER" id="PTHR21496:SF23">
    <property type="entry name" value="3-PHENYLPROPIONATE_CINNAMIC ACID DIOXYGENASE FERREDOXIN SUBUNIT"/>
    <property type="match status" value="1"/>
</dbReference>
<organism evidence="6 7">
    <name type="scientific">Pseudooceanicola marinus</name>
    <dbReference type="NCBI Taxonomy" id="396013"/>
    <lineage>
        <taxon>Bacteria</taxon>
        <taxon>Pseudomonadati</taxon>
        <taxon>Pseudomonadota</taxon>
        <taxon>Alphaproteobacteria</taxon>
        <taxon>Rhodobacterales</taxon>
        <taxon>Paracoccaceae</taxon>
        <taxon>Pseudooceanicola</taxon>
    </lineage>
</organism>
<accession>A0A1X6Y9X6</accession>
<dbReference type="Proteomes" id="UP000193963">
    <property type="component" value="Unassembled WGS sequence"/>
</dbReference>
<evidence type="ECO:0000313" key="6">
    <source>
        <dbReference type="EMBL" id="SLN15097.1"/>
    </source>
</evidence>
<keyword evidence="2" id="KW-0479">Metal-binding</keyword>
<keyword evidence="4" id="KW-0411">Iron-sulfur</keyword>
<dbReference type="RefSeq" id="WP_085886306.1">
    <property type="nucleotide sequence ID" value="NZ_FWFN01000001.1"/>
</dbReference>
<keyword evidence="1" id="KW-0001">2Fe-2S</keyword>
<dbReference type="GO" id="GO:0051537">
    <property type="term" value="F:2 iron, 2 sulfur cluster binding"/>
    <property type="evidence" value="ECO:0007669"/>
    <property type="project" value="UniProtKB-KW"/>
</dbReference>
<feature type="domain" description="Rieske" evidence="5">
    <location>
        <begin position="4"/>
        <end position="115"/>
    </location>
</feature>
<keyword evidence="3" id="KW-0408">Iron</keyword>
<evidence type="ECO:0000256" key="1">
    <source>
        <dbReference type="ARBA" id="ARBA00022714"/>
    </source>
</evidence>
<reference evidence="7" key="1">
    <citation type="submission" date="2017-03" db="EMBL/GenBank/DDBJ databases">
        <authorList>
            <person name="Rodrigo-Torres L."/>
            <person name="Arahal R.D."/>
            <person name="Lucena T."/>
        </authorList>
    </citation>
    <scope>NUCLEOTIDE SEQUENCE [LARGE SCALE GENOMIC DNA]</scope>
    <source>
        <strain evidence="7">CECT 7751</strain>
    </source>
</reference>
<sequence length="137" mass="15383">MADHIICRTDEIAEGAARRVEIGGRVIAIFNLGHRFAAITNRCPHEGAELCHGKVAAFISADGPGDYRTEDEKIMVRCPWHGWEFDLANGRSYCDPNRMRVKTFDVEVKPGETLAEGPYQAEIFEVRTEDDYVVLSI</sequence>
<evidence type="ECO:0000256" key="3">
    <source>
        <dbReference type="ARBA" id="ARBA00023004"/>
    </source>
</evidence>
<dbReference type="InterPro" id="IPR036922">
    <property type="entry name" value="Rieske_2Fe-2S_sf"/>
</dbReference>
<dbReference type="PANTHER" id="PTHR21496">
    <property type="entry name" value="FERREDOXIN-RELATED"/>
    <property type="match status" value="1"/>
</dbReference>
<dbReference type="OrthoDB" id="9794175at2"/>
<dbReference type="Gene3D" id="2.102.10.10">
    <property type="entry name" value="Rieske [2Fe-2S] iron-sulphur domain"/>
    <property type="match status" value="1"/>
</dbReference>
<evidence type="ECO:0000256" key="4">
    <source>
        <dbReference type="ARBA" id="ARBA00023014"/>
    </source>
</evidence>
<evidence type="ECO:0000313" key="7">
    <source>
        <dbReference type="Proteomes" id="UP000193963"/>
    </source>
</evidence>
<keyword evidence="7" id="KW-1185">Reference proteome</keyword>
<dbReference type="AlphaFoldDB" id="A0A1X6Y9X6"/>